<protein>
    <recommendedName>
        <fullName evidence="3">Surface layer protein A domain-containing protein</fullName>
    </recommendedName>
</protein>
<dbReference type="EMBL" id="BJZK01000001">
    <property type="protein sequence ID" value="GEO71024.1"/>
    <property type="molecule type" value="Genomic_DNA"/>
</dbReference>
<proteinExistence type="predicted"/>
<evidence type="ECO:0008006" key="3">
    <source>
        <dbReference type="Google" id="ProtNLM"/>
    </source>
</evidence>
<comment type="caution">
    <text evidence="1">The sequence shown here is derived from an EMBL/GenBank/DDBJ whole genome shotgun (WGS) entry which is preliminary data.</text>
</comment>
<reference evidence="1 2" key="1">
    <citation type="submission" date="2019-07" db="EMBL/GenBank/DDBJ databases">
        <title>Whole genome shotgun sequence of Lactobacillus zymae NBRC 107157.</title>
        <authorList>
            <person name="Hosoyama A."/>
            <person name="Uohara A."/>
            <person name="Ohji S."/>
            <person name="Ichikawa N."/>
        </authorList>
    </citation>
    <scope>NUCLEOTIDE SEQUENCE [LARGE SCALE GENOMIC DNA]</scope>
    <source>
        <strain evidence="1 2">NBRC 107157</strain>
    </source>
</reference>
<evidence type="ECO:0000313" key="1">
    <source>
        <dbReference type="EMBL" id="GEO71024.1"/>
    </source>
</evidence>
<evidence type="ECO:0000313" key="2">
    <source>
        <dbReference type="Proteomes" id="UP000321794"/>
    </source>
</evidence>
<accession>A0ABQ0WT41</accession>
<name>A0ABQ0WT41_9LACO</name>
<dbReference type="RefSeq" id="WP_147007806.1">
    <property type="nucleotide sequence ID" value="NZ_BJZK01000001.1"/>
</dbReference>
<sequence>MKKHKLLIFTLIVFSFSGVTTISKTAQASAPFWRYGHWVTMTRDVKILKIKNVVPRAYSYSVATYTAPKGSHYKLENWGTDFSWVLQSGRFNSNSYYTYVVSAKGSNWFKVGTHNTKKYNSFHGYRIEARKNIYTENTNYDKKYHSTLSDYRPTQKSKVIFEYGSHLIPTRHEWDWIHHDYLTEYRYKNGSWHKISTEYVGD</sequence>
<dbReference type="Proteomes" id="UP000321794">
    <property type="component" value="Unassembled WGS sequence"/>
</dbReference>
<gene>
    <name evidence="1" type="ORF">LZY01_01920</name>
</gene>
<keyword evidence="2" id="KW-1185">Reference proteome</keyword>
<organism evidence="1 2">
    <name type="scientific">Levilactobacillus zymae</name>
    <dbReference type="NCBI Taxonomy" id="267363"/>
    <lineage>
        <taxon>Bacteria</taxon>
        <taxon>Bacillati</taxon>
        <taxon>Bacillota</taxon>
        <taxon>Bacilli</taxon>
        <taxon>Lactobacillales</taxon>
        <taxon>Lactobacillaceae</taxon>
        <taxon>Levilactobacillus</taxon>
    </lineage>
</organism>